<dbReference type="InterPro" id="IPR039420">
    <property type="entry name" value="WalR-like"/>
</dbReference>
<dbReference type="InterPro" id="IPR036388">
    <property type="entry name" value="WH-like_DNA-bd_sf"/>
</dbReference>
<dbReference type="Proteomes" id="UP000003330">
    <property type="component" value="Unassembled WGS sequence"/>
</dbReference>
<dbReference type="PANTHER" id="PTHR48111">
    <property type="entry name" value="REGULATOR OF RPOS"/>
    <property type="match status" value="1"/>
</dbReference>
<dbReference type="GO" id="GO:0000156">
    <property type="term" value="F:phosphorelay response regulator activity"/>
    <property type="evidence" value="ECO:0007669"/>
    <property type="project" value="TreeGrafter"/>
</dbReference>
<dbReference type="SMART" id="SM00862">
    <property type="entry name" value="Trans_reg_C"/>
    <property type="match status" value="1"/>
</dbReference>
<proteinExistence type="predicted"/>
<protein>
    <submittedName>
        <fullName evidence="9">Transcriptional regulatory protein, C-terminal domain protein</fullName>
    </submittedName>
</protein>
<keyword evidence="6" id="KW-0804">Transcription</keyword>
<keyword evidence="1" id="KW-0597">Phosphoprotein</keyword>
<dbReference type="GO" id="GO:0005829">
    <property type="term" value="C:cytosol"/>
    <property type="evidence" value="ECO:0007669"/>
    <property type="project" value="TreeGrafter"/>
</dbReference>
<keyword evidence="3" id="KW-0805">Transcription regulation</keyword>
<evidence type="ECO:0000256" key="1">
    <source>
        <dbReference type="ARBA" id="ARBA00022553"/>
    </source>
</evidence>
<dbReference type="InterPro" id="IPR016032">
    <property type="entry name" value="Sig_transdc_resp-reg_C-effctor"/>
</dbReference>
<organism evidence="9 10">
    <name type="scientific">Streptococcus ictaluri 707-05</name>
    <dbReference type="NCBI Taxonomy" id="764299"/>
    <lineage>
        <taxon>Bacteria</taxon>
        <taxon>Bacillati</taxon>
        <taxon>Bacillota</taxon>
        <taxon>Bacilli</taxon>
        <taxon>Lactobacillales</taxon>
        <taxon>Streptococcaceae</taxon>
        <taxon>Streptococcus</taxon>
    </lineage>
</organism>
<sequence>MIIVSKPFSVKEVLLRIKIHLKRYGQANQKSSLQEETSEIIEVGPFRINTKSMSVWKHGVLVPLKAKEYKMFLFMAENSQQIISKERFSQEVWGEDYFGFDNTITVHIRRLREKLEDSPSHPKHILTVKGLGYKLMPGDTQK</sequence>
<evidence type="ECO:0000256" key="5">
    <source>
        <dbReference type="ARBA" id="ARBA00023159"/>
    </source>
</evidence>
<dbReference type="EMBL" id="AEUX02000001">
    <property type="protein sequence ID" value="EHI70960.1"/>
    <property type="molecule type" value="Genomic_DNA"/>
</dbReference>
<feature type="DNA-binding region" description="OmpR/PhoB-type" evidence="7">
    <location>
        <begin position="38"/>
        <end position="137"/>
    </location>
</feature>
<feature type="domain" description="OmpR/PhoB-type" evidence="8">
    <location>
        <begin position="38"/>
        <end position="137"/>
    </location>
</feature>
<keyword evidence="4 7" id="KW-0238">DNA-binding</keyword>
<dbReference type="PANTHER" id="PTHR48111:SF52">
    <property type="entry name" value="TRANSCRIPTIONAL REGULATORY PROTEIN YVRH"/>
    <property type="match status" value="1"/>
</dbReference>
<evidence type="ECO:0000313" key="10">
    <source>
        <dbReference type="Proteomes" id="UP000003330"/>
    </source>
</evidence>
<evidence type="ECO:0000256" key="6">
    <source>
        <dbReference type="ARBA" id="ARBA00023163"/>
    </source>
</evidence>
<dbReference type="eggNOG" id="COG0745">
    <property type="taxonomic scope" value="Bacteria"/>
</dbReference>
<evidence type="ECO:0000256" key="4">
    <source>
        <dbReference type="ARBA" id="ARBA00023125"/>
    </source>
</evidence>
<dbReference type="FunFam" id="1.10.10.10:FF:000018">
    <property type="entry name" value="DNA-binding response regulator ResD"/>
    <property type="match status" value="1"/>
</dbReference>
<evidence type="ECO:0000313" key="9">
    <source>
        <dbReference type="EMBL" id="EHI70960.1"/>
    </source>
</evidence>
<dbReference type="PROSITE" id="PS51755">
    <property type="entry name" value="OMPR_PHOB"/>
    <property type="match status" value="1"/>
</dbReference>
<dbReference type="Pfam" id="PF00486">
    <property type="entry name" value="Trans_reg_C"/>
    <property type="match status" value="1"/>
</dbReference>
<evidence type="ECO:0000256" key="2">
    <source>
        <dbReference type="ARBA" id="ARBA00023012"/>
    </source>
</evidence>
<dbReference type="Gene3D" id="1.10.10.10">
    <property type="entry name" value="Winged helix-like DNA-binding domain superfamily/Winged helix DNA-binding domain"/>
    <property type="match status" value="1"/>
</dbReference>
<dbReference type="CDD" id="cd00383">
    <property type="entry name" value="trans_reg_C"/>
    <property type="match status" value="1"/>
</dbReference>
<dbReference type="SUPFAM" id="SSF46894">
    <property type="entry name" value="C-terminal effector domain of the bipartite response regulators"/>
    <property type="match status" value="1"/>
</dbReference>
<dbReference type="GO" id="GO:0000976">
    <property type="term" value="F:transcription cis-regulatory region binding"/>
    <property type="evidence" value="ECO:0007669"/>
    <property type="project" value="TreeGrafter"/>
</dbReference>
<dbReference type="AlphaFoldDB" id="G5JZE5"/>
<accession>G5JZE5</accession>
<evidence type="ECO:0000256" key="7">
    <source>
        <dbReference type="PROSITE-ProRule" id="PRU01091"/>
    </source>
</evidence>
<keyword evidence="5" id="KW-0010">Activator</keyword>
<dbReference type="GO" id="GO:0006355">
    <property type="term" value="P:regulation of DNA-templated transcription"/>
    <property type="evidence" value="ECO:0007669"/>
    <property type="project" value="InterPro"/>
</dbReference>
<evidence type="ECO:0000256" key="3">
    <source>
        <dbReference type="ARBA" id="ARBA00023015"/>
    </source>
</evidence>
<keyword evidence="10" id="KW-1185">Reference proteome</keyword>
<dbReference type="STRING" id="764299.STRIC_0655"/>
<reference evidence="9 10" key="1">
    <citation type="journal article" date="2014" name="Int. J. Syst. Evol. Microbiol.">
        <title>Phylogenomics and the dynamic genome evolution of the genus Streptococcus.</title>
        <authorList>
            <consortium name="The Broad Institute Genome Sequencing Platform"/>
            <person name="Richards V.P."/>
            <person name="Palmer S.R."/>
            <person name="Pavinski Bitar P.D."/>
            <person name="Qin X."/>
            <person name="Weinstock G.M."/>
            <person name="Highlander S.K."/>
            <person name="Town C.D."/>
            <person name="Burne R.A."/>
            <person name="Stanhope M.J."/>
        </authorList>
    </citation>
    <scope>NUCLEOTIDE SEQUENCE [LARGE SCALE GENOMIC DNA]</scope>
    <source>
        <strain evidence="9 10">707-05</strain>
    </source>
</reference>
<keyword evidence="2" id="KW-0902">Two-component regulatory system</keyword>
<gene>
    <name evidence="9" type="ORF">STRIC_0655</name>
</gene>
<name>G5JZE5_9STRE</name>
<dbReference type="GO" id="GO:0032993">
    <property type="term" value="C:protein-DNA complex"/>
    <property type="evidence" value="ECO:0007669"/>
    <property type="project" value="TreeGrafter"/>
</dbReference>
<dbReference type="InterPro" id="IPR001867">
    <property type="entry name" value="OmpR/PhoB-type_DNA-bd"/>
</dbReference>
<evidence type="ECO:0000259" key="8">
    <source>
        <dbReference type="PROSITE" id="PS51755"/>
    </source>
</evidence>
<comment type="caution">
    <text evidence="9">The sequence shown here is derived from an EMBL/GenBank/DDBJ whole genome shotgun (WGS) entry which is preliminary data.</text>
</comment>